<reference evidence="2 3" key="1">
    <citation type="submission" date="2020-02" db="EMBL/GenBank/DDBJ databases">
        <title>Whole-genome analyses of novel actinobacteria.</title>
        <authorList>
            <person name="Sahin N."/>
            <person name="Tatar D."/>
        </authorList>
    </citation>
    <scope>NUCLEOTIDE SEQUENCE [LARGE SCALE GENOMIC DNA]</scope>
    <source>
        <strain evidence="2 3">SB3404</strain>
    </source>
</reference>
<proteinExistence type="predicted"/>
<sequence>MRDQSNPARDGNGRFTRTPDTAERDAQAAQLRAHGRTYRQIAAELGYADPGNAWRAVQRALTAIVREPAEELRAVEAARLDDLYVAALEVLERDHPTVSHGKVIYDDNGDPIPDDGPKIQAIRELRAIRESFRRLEGLDAATKTEISGGVRYELVGIDPEELK</sequence>
<keyword evidence="3" id="KW-1185">Reference proteome</keyword>
<accession>A0A6G4WVN3</accession>
<name>A0A6G4WVN3_9ACTN</name>
<comment type="caution">
    <text evidence="2">The sequence shown here is derived from an EMBL/GenBank/DDBJ whole genome shotgun (WGS) entry which is preliminary data.</text>
</comment>
<organism evidence="2 3">
    <name type="scientific">Streptomyces boncukensis</name>
    <dbReference type="NCBI Taxonomy" id="2711219"/>
    <lineage>
        <taxon>Bacteria</taxon>
        <taxon>Bacillati</taxon>
        <taxon>Actinomycetota</taxon>
        <taxon>Actinomycetes</taxon>
        <taxon>Kitasatosporales</taxon>
        <taxon>Streptomycetaceae</taxon>
        <taxon>Streptomyces</taxon>
    </lineage>
</organism>
<feature type="region of interest" description="Disordered" evidence="1">
    <location>
        <begin position="1"/>
        <end position="31"/>
    </location>
</feature>
<evidence type="ECO:0000313" key="3">
    <source>
        <dbReference type="Proteomes" id="UP000477722"/>
    </source>
</evidence>
<dbReference type="EMBL" id="JAAKZZ010000063">
    <property type="protein sequence ID" value="NGO68531.1"/>
    <property type="molecule type" value="Genomic_DNA"/>
</dbReference>
<dbReference type="AlphaFoldDB" id="A0A6G4WVN3"/>
<evidence type="ECO:0000256" key="1">
    <source>
        <dbReference type="SAM" id="MobiDB-lite"/>
    </source>
</evidence>
<evidence type="ECO:0000313" key="2">
    <source>
        <dbReference type="EMBL" id="NGO68531.1"/>
    </source>
</evidence>
<gene>
    <name evidence="2" type="ORF">G5C65_09215</name>
</gene>
<dbReference type="Proteomes" id="UP000477722">
    <property type="component" value="Unassembled WGS sequence"/>
</dbReference>
<protein>
    <submittedName>
        <fullName evidence="2">Uncharacterized protein</fullName>
    </submittedName>
</protein>
<dbReference type="RefSeq" id="WP_165298233.1">
    <property type="nucleotide sequence ID" value="NZ_JAAKZZ010000063.1"/>
</dbReference>